<dbReference type="InterPro" id="IPR017441">
    <property type="entry name" value="Protein_kinase_ATP_BS"/>
</dbReference>
<dbReference type="Gene3D" id="1.10.510.10">
    <property type="entry name" value="Transferase(Phosphotransferase) domain 1"/>
    <property type="match status" value="1"/>
</dbReference>
<feature type="domain" description="Protein kinase" evidence="3">
    <location>
        <begin position="108"/>
        <end position="414"/>
    </location>
</feature>
<evidence type="ECO:0000259" key="3">
    <source>
        <dbReference type="PROSITE" id="PS50011"/>
    </source>
</evidence>
<dbReference type="Gene3D" id="3.30.200.20">
    <property type="entry name" value="Phosphorylase Kinase, domain 1"/>
    <property type="match status" value="1"/>
</dbReference>
<feature type="region of interest" description="Disordered" evidence="2">
    <location>
        <begin position="1"/>
        <end position="27"/>
    </location>
</feature>
<evidence type="ECO:0000256" key="1">
    <source>
        <dbReference type="PROSITE-ProRule" id="PRU10141"/>
    </source>
</evidence>
<sequence>MQPSTPIANLSQPAAQPAKNTGSQLSSDNEVLPKFQHLSVATTPVAPALAGLQGSTSYSGQALQPLASARVSTEDYPLTSRPVFPSQKAFKPFQANNLTEALKQSGLEPVGKVLGKGAFATVEEYKHHDHSLAVKIITKKAQGEFEKGEIEALRISSHPNIAHTHAILLKKTDGNSYALIDHTTEITDEIKQGYQLAAVISDKVSGTELFDLLNTPPRIRRENKMVIDWTSDIAEALNHIQQHGVVFRDLKPENVLISTEAEERIAILVDFGLSKKIGLSRTRSFRGTYEYIAPEVWQCKLHEDFNYSYSVDSWALGSLIFEFITDFPPSYCVSRNNEVILQHRQPTIREWKKNTDSFAELDDEQKIKLMKKGTSKLWVVGERPAPELMELAAGLLRRNPVERLTIQQASEQLLRLKQPKPIPLNQAMHPEASA</sequence>
<gene>
    <name evidence="4" type="ORF">V5J35_002807</name>
</gene>
<dbReference type="PANTHER" id="PTHR44167:SF30">
    <property type="entry name" value="PHOSPHORYLASE KINASE"/>
    <property type="match status" value="1"/>
</dbReference>
<dbReference type="Pfam" id="PF00069">
    <property type="entry name" value="Pkinase"/>
    <property type="match status" value="1"/>
</dbReference>
<reference evidence="4 5" key="1">
    <citation type="submission" date="2024-06" db="EMBL/GenBank/DDBJ databases">
        <title>Genomic Encyclopedia of Type Strains, Phase V (KMG-V): Genome sequencing to study the core and pangenomes of soil and plant-associated prokaryotes.</title>
        <authorList>
            <person name="Whitman W."/>
        </authorList>
    </citation>
    <scope>NUCLEOTIDE SEQUENCE [LARGE SCALE GENOMIC DNA]</scope>
    <source>
        <strain evidence="4 5">NE40</strain>
    </source>
</reference>
<protein>
    <submittedName>
        <fullName evidence="4">Serine/threonine protein kinase</fullName>
    </submittedName>
</protein>
<evidence type="ECO:0000256" key="2">
    <source>
        <dbReference type="SAM" id="MobiDB-lite"/>
    </source>
</evidence>
<comment type="caution">
    <text evidence="4">The sequence shown here is derived from an EMBL/GenBank/DDBJ whole genome shotgun (WGS) entry which is preliminary data.</text>
</comment>
<name>A0ABV2SIM9_9GAMM</name>
<dbReference type="InterPro" id="IPR000719">
    <property type="entry name" value="Prot_kinase_dom"/>
</dbReference>
<keyword evidence="4" id="KW-0418">Kinase</keyword>
<keyword evidence="1" id="KW-0067">ATP-binding</keyword>
<dbReference type="PROSITE" id="PS50011">
    <property type="entry name" value="PROTEIN_KINASE_DOM"/>
    <property type="match status" value="1"/>
</dbReference>
<dbReference type="GO" id="GO:0004674">
    <property type="term" value="F:protein serine/threonine kinase activity"/>
    <property type="evidence" value="ECO:0007669"/>
    <property type="project" value="UniProtKB-KW"/>
</dbReference>
<proteinExistence type="predicted"/>
<dbReference type="SUPFAM" id="SSF56112">
    <property type="entry name" value="Protein kinase-like (PK-like)"/>
    <property type="match status" value="1"/>
</dbReference>
<dbReference type="PANTHER" id="PTHR44167">
    <property type="entry name" value="OVARIAN-SPECIFIC SERINE/THREONINE-PROTEIN KINASE LOK-RELATED"/>
    <property type="match status" value="1"/>
</dbReference>
<keyword evidence="4" id="KW-0808">Transferase</keyword>
<accession>A0ABV2SIM9</accession>
<keyword evidence="5" id="KW-1185">Reference proteome</keyword>
<keyword evidence="1" id="KW-0547">Nucleotide-binding</keyword>
<evidence type="ECO:0000313" key="4">
    <source>
        <dbReference type="EMBL" id="MET4757615.1"/>
    </source>
</evidence>
<dbReference type="InterPro" id="IPR011009">
    <property type="entry name" value="Kinase-like_dom_sf"/>
</dbReference>
<keyword evidence="4" id="KW-0723">Serine/threonine-protein kinase</keyword>
<evidence type="ECO:0000313" key="5">
    <source>
        <dbReference type="Proteomes" id="UP001549366"/>
    </source>
</evidence>
<dbReference type="EMBL" id="JBEWTB010000002">
    <property type="protein sequence ID" value="MET4757615.1"/>
    <property type="molecule type" value="Genomic_DNA"/>
</dbReference>
<dbReference type="PROSITE" id="PS00107">
    <property type="entry name" value="PROTEIN_KINASE_ATP"/>
    <property type="match status" value="1"/>
</dbReference>
<dbReference type="Proteomes" id="UP001549366">
    <property type="component" value="Unassembled WGS sequence"/>
</dbReference>
<dbReference type="SMART" id="SM00220">
    <property type="entry name" value="S_TKc"/>
    <property type="match status" value="1"/>
</dbReference>
<feature type="binding site" evidence="1">
    <location>
        <position position="135"/>
    </location>
    <ligand>
        <name>ATP</name>
        <dbReference type="ChEBI" id="CHEBI:30616"/>
    </ligand>
</feature>
<organism evidence="4 5">
    <name type="scientific">Endozoicomonas lisbonensis</name>
    <dbReference type="NCBI Taxonomy" id="3120522"/>
    <lineage>
        <taxon>Bacteria</taxon>
        <taxon>Pseudomonadati</taxon>
        <taxon>Pseudomonadota</taxon>
        <taxon>Gammaproteobacteria</taxon>
        <taxon>Oceanospirillales</taxon>
        <taxon>Endozoicomonadaceae</taxon>
        <taxon>Endozoicomonas</taxon>
    </lineage>
</organism>